<dbReference type="Gene3D" id="3.90.76.10">
    <property type="entry name" value="Dipeptide-binding Protein, Domain 1"/>
    <property type="match status" value="1"/>
</dbReference>
<dbReference type="PANTHER" id="PTHR30290:SF10">
    <property type="entry name" value="PERIPLASMIC OLIGOPEPTIDE-BINDING PROTEIN-RELATED"/>
    <property type="match status" value="1"/>
</dbReference>
<protein>
    <submittedName>
        <fullName evidence="7">Related to peptide ABC-transporter, periplasmic substrate binding protein</fullName>
    </submittedName>
</protein>
<dbReference type="GO" id="GO:0043190">
    <property type="term" value="C:ATP-binding cassette (ABC) transporter complex"/>
    <property type="evidence" value="ECO:0007669"/>
    <property type="project" value="InterPro"/>
</dbReference>
<feature type="domain" description="Solute-binding protein family 5" evidence="6">
    <location>
        <begin position="102"/>
        <end position="438"/>
    </location>
</feature>
<accession>Q6ANZ0</accession>
<feature type="transmembrane region" description="Helical" evidence="5">
    <location>
        <begin position="6"/>
        <end position="23"/>
    </location>
</feature>
<dbReference type="PANTHER" id="PTHR30290">
    <property type="entry name" value="PERIPLASMIC BINDING COMPONENT OF ABC TRANSPORTER"/>
    <property type="match status" value="1"/>
</dbReference>
<dbReference type="Pfam" id="PF00496">
    <property type="entry name" value="SBP_bac_5"/>
    <property type="match status" value="1"/>
</dbReference>
<keyword evidence="4" id="KW-0732">Signal</keyword>
<dbReference type="eggNOG" id="COG0747">
    <property type="taxonomic scope" value="Bacteria"/>
</dbReference>
<evidence type="ECO:0000256" key="1">
    <source>
        <dbReference type="ARBA" id="ARBA00004196"/>
    </source>
</evidence>
<keyword evidence="5" id="KW-0472">Membrane</keyword>
<dbReference type="InterPro" id="IPR030678">
    <property type="entry name" value="Peptide/Ni-bd"/>
</dbReference>
<dbReference type="Gene3D" id="3.40.190.10">
    <property type="entry name" value="Periplasmic binding protein-like II"/>
    <property type="match status" value="1"/>
</dbReference>
<sequence>MSIVFWIFIFAQSQLGSFILNKLGKDNYRMILKKIIYKSLFINCLFATCLFVSFADAATLRTPHQLEWRGQESLDPISSTRFYYPVQMLYNRLVRQDKIGAPSPELATKWTSNETATEWVFDLRENVKFHNGKELTSADVVATINRILDTKRDAPVRAVLSIIKEVTALNNYKVKFTLNKAHSDFPILLMDYRVKILPVNVDQDKSLLGIGTGPFKLENLNVEGTTNLIANNEYWEGKPKLDGIDLIAIADDSARVQALLARQIDWIGWSGVTSQQLPLFQYNSMFKVDSISTGDWRGIIFKNDVAPFTDPKVRKALRIVADRAEMARLVLGEDGGATTCDTPVWKGDQYRMNLECEQDIDGAKKLLAEAGFPDGLDIDLYTSNTDTYFRPLVEVYQRQAAKANIRIHIKMTPSDSYWNDVWMKKSAFTTVWGQRSADQVLNEVYRSTAQWNESSWGSTDYDQLLDEARLTLDFNSRKKLYIAAQKMLWEEGGSLIPFHLRNHRVMMKNVTIPAVEDFSIRWNLVTKE</sequence>
<dbReference type="RefSeq" id="WP_011188446.1">
    <property type="nucleotide sequence ID" value="NC_006138.1"/>
</dbReference>
<evidence type="ECO:0000256" key="3">
    <source>
        <dbReference type="ARBA" id="ARBA00022448"/>
    </source>
</evidence>
<evidence type="ECO:0000313" key="7">
    <source>
        <dbReference type="EMBL" id="CAG35934.1"/>
    </source>
</evidence>
<comment type="similarity">
    <text evidence="2">Belongs to the bacterial solute-binding protein 5 family.</text>
</comment>
<dbReference type="GO" id="GO:0030288">
    <property type="term" value="C:outer membrane-bounded periplasmic space"/>
    <property type="evidence" value="ECO:0007669"/>
    <property type="project" value="UniProtKB-ARBA"/>
</dbReference>
<dbReference type="InterPro" id="IPR039424">
    <property type="entry name" value="SBP_5"/>
</dbReference>
<comment type="subcellular location">
    <subcellularLocation>
        <location evidence="1">Cell envelope</location>
    </subcellularLocation>
</comment>
<organism evidence="7 8">
    <name type="scientific">Desulfotalea psychrophila (strain LSv54 / DSM 12343)</name>
    <dbReference type="NCBI Taxonomy" id="177439"/>
    <lineage>
        <taxon>Bacteria</taxon>
        <taxon>Pseudomonadati</taxon>
        <taxon>Thermodesulfobacteriota</taxon>
        <taxon>Desulfobulbia</taxon>
        <taxon>Desulfobulbales</taxon>
        <taxon>Desulfocapsaceae</taxon>
        <taxon>Desulfotalea</taxon>
    </lineage>
</organism>
<evidence type="ECO:0000256" key="2">
    <source>
        <dbReference type="ARBA" id="ARBA00005695"/>
    </source>
</evidence>
<evidence type="ECO:0000256" key="5">
    <source>
        <dbReference type="SAM" id="Phobius"/>
    </source>
</evidence>
<keyword evidence="3" id="KW-0813">Transport</keyword>
<dbReference type="KEGG" id="dps:DP1205"/>
<dbReference type="CDD" id="cd08503">
    <property type="entry name" value="PBP2_NikA_DppA_OppA_like_17"/>
    <property type="match status" value="1"/>
</dbReference>
<evidence type="ECO:0000259" key="6">
    <source>
        <dbReference type="Pfam" id="PF00496"/>
    </source>
</evidence>
<dbReference type="GO" id="GO:0015833">
    <property type="term" value="P:peptide transport"/>
    <property type="evidence" value="ECO:0007669"/>
    <property type="project" value="TreeGrafter"/>
</dbReference>
<dbReference type="Gene3D" id="3.10.105.10">
    <property type="entry name" value="Dipeptide-binding Protein, Domain 3"/>
    <property type="match status" value="1"/>
</dbReference>
<reference evidence="8" key="1">
    <citation type="journal article" date="2004" name="Environ. Microbiol.">
        <title>The genome of Desulfotalea psychrophila, a sulfate-reducing bacterium from permanently cold Arctic sediments.</title>
        <authorList>
            <person name="Rabus R."/>
            <person name="Ruepp A."/>
            <person name="Frickey T."/>
            <person name="Rattei T."/>
            <person name="Fartmann B."/>
            <person name="Stark M."/>
            <person name="Bauer M."/>
            <person name="Zibat A."/>
            <person name="Lombardot T."/>
            <person name="Becker I."/>
            <person name="Amann J."/>
            <person name="Gellner K."/>
            <person name="Teeling H."/>
            <person name="Leuschner W.D."/>
            <person name="Gloeckner F.-O."/>
            <person name="Lupas A.N."/>
            <person name="Amann R."/>
            <person name="Klenk H.-P."/>
        </authorList>
    </citation>
    <scope>NUCLEOTIDE SEQUENCE [LARGE SCALE GENOMIC DNA]</scope>
    <source>
        <strain evidence="8">DSM 12343 / LSv54</strain>
    </source>
</reference>
<keyword evidence="5" id="KW-0812">Transmembrane</keyword>
<dbReference type="PIRSF" id="PIRSF002741">
    <property type="entry name" value="MppA"/>
    <property type="match status" value="1"/>
</dbReference>
<evidence type="ECO:0000256" key="4">
    <source>
        <dbReference type="ARBA" id="ARBA00022729"/>
    </source>
</evidence>
<feature type="transmembrane region" description="Helical" evidence="5">
    <location>
        <begin position="35"/>
        <end position="55"/>
    </location>
</feature>
<dbReference type="STRING" id="177439.DP1205"/>
<dbReference type="GO" id="GO:1904680">
    <property type="term" value="F:peptide transmembrane transporter activity"/>
    <property type="evidence" value="ECO:0007669"/>
    <property type="project" value="TreeGrafter"/>
</dbReference>
<dbReference type="Proteomes" id="UP000000602">
    <property type="component" value="Chromosome"/>
</dbReference>
<keyword evidence="5" id="KW-1133">Transmembrane helix</keyword>
<dbReference type="HOGENOM" id="CLU_017028_7_4_7"/>
<gene>
    <name evidence="7" type="ordered locus">DP1205</name>
</gene>
<evidence type="ECO:0000313" key="8">
    <source>
        <dbReference type="Proteomes" id="UP000000602"/>
    </source>
</evidence>
<dbReference type="SUPFAM" id="SSF53850">
    <property type="entry name" value="Periplasmic binding protein-like II"/>
    <property type="match status" value="1"/>
</dbReference>
<dbReference type="EMBL" id="CR522870">
    <property type="protein sequence ID" value="CAG35934.1"/>
    <property type="molecule type" value="Genomic_DNA"/>
</dbReference>
<proteinExistence type="inferred from homology"/>
<dbReference type="InterPro" id="IPR000914">
    <property type="entry name" value="SBP_5_dom"/>
</dbReference>
<keyword evidence="8" id="KW-1185">Reference proteome</keyword>
<name>Q6ANZ0_DESPS</name>
<dbReference type="AlphaFoldDB" id="Q6ANZ0"/>